<dbReference type="Ensembl" id="ENSENLT00000040736.1">
    <property type="protein sequence ID" value="ENSENLP00000039708.1"/>
    <property type="gene ID" value="ENSENLG00000017101.1"/>
</dbReference>
<dbReference type="PANTHER" id="PTHR21439:SF0">
    <property type="entry name" value="PROTEIN OSCP1"/>
    <property type="match status" value="1"/>
</dbReference>
<dbReference type="GO" id="GO:0005886">
    <property type="term" value="C:plasma membrane"/>
    <property type="evidence" value="ECO:0007669"/>
    <property type="project" value="TreeGrafter"/>
</dbReference>
<proteinExistence type="predicted"/>
<keyword evidence="3" id="KW-1185">Reference proteome</keyword>
<organism evidence="2 3">
    <name type="scientific">Echeneis naucrates</name>
    <name type="common">Live sharksucker</name>
    <dbReference type="NCBI Taxonomy" id="173247"/>
    <lineage>
        <taxon>Eukaryota</taxon>
        <taxon>Metazoa</taxon>
        <taxon>Chordata</taxon>
        <taxon>Craniata</taxon>
        <taxon>Vertebrata</taxon>
        <taxon>Euteleostomi</taxon>
        <taxon>Actinopterygii</taxon>
        <taxon>Neopterygii</taxon>
        <taxon>Teleostei</taxon>
        <taxon>Neoteleostei</taxon>
        <taxon>Acanthomorphata</taxon>
        <taxon>Carangaria</taxon>
        <taxon>Carangiformes</taxon>
        <taxon>Echeneidae</taxon>
        <taxon>Echeneis</taxon>
    </lineage>
</organism>
<feature type="region of interest" description="Disordered" evidence="1">
    <location>
        <begin position="346"/>
        <end position="371"/>
    </location>
</feature>
<reference evidence="2" key="1">
    <citation type="submission" date="2021-04" db="EMBL/GenBank/DDBJ databases">
        <authorList>
            <consortium name="Wellcome Sanger Institute Data Sharing"/>
        </authorList>
    </citation>
    <scope>NUCLEOTIDE SEQUENCE [LARGE SCALE GENOMIC DNA]</scope>
</reference>
<dbReference type="AlphaFoldDB" id="A0A665W724"/>
<reference evidence="2" key="3">
    <citation type="submission" date="2025-09" db="UniProtKB">
        <authorList>
            <consortium name="Ensembl"/>
        </authorList>
    </citation>
    <scope>IDENTIFICATION</scope>
</reference>
<sequence>MSLRTLPLVIINLGGEMLCILDQRLQAQNTSEDNSEKVMNDIIGTMFTKAFMDELLKPQQLYSHRTMKTVLTRLAHASIVRLNAASMDRLYELMVMAFKYQVFLCPRPKDLLLISYNHLDTVREFVKNTPAVVNQVDETHRKIIEVYSTLSEGEFQLIRQTLLIFFQDMHVRVSLFLKNQVQNANGRFALSTSGPVPHGIDVPGLIRMFDRKGREVRRREFPTGGSYSSPIREGCFELHGDRVIRLGMNMCVLCDVPHRSTHRDYDTPNLLAKEELNLLARLMGSMKAENEPRAETGFRINLFTTDQEEEEVGASCEAEESFFGVISIQAMQDEQAATELAKIAGELTEQEQPEIPSSNKGDDLLAMMDDL</sequence>
<evidence type="ECO:0000313" key="3">
    <source>
        <dbReference type="Proteomes" id="UP000472264"/>
    </source>
</evidence>
<protein>
    <submittedName>
        <fullName evidence="2">Organic solute carrier partner 1a</fullName>
    </submittedName>
</protein>
<dbReference type="Pfam" id="PF10188">
    <property type="entry name" value="Oscp1"/>
    <property type="match status" value="1"/>
</dbReference>
<dbReference type="PANTHER" id="PTHR21439">
    <property type="entry name" value="OXIDORED-NITRO DOMAIN-CONTAINING PROTEIN"/>
    <property type="match status" value="1"/>
</dbReference>
<dbReference type="Proteomes" id="UP000472264">
    <property type="component" value="Chromosome 11"/>
</dbReference>
<dbReference type="InterPro" id="IPR019332">
    <property type="entry name" value="OSCP1"/>
</dbReference>
<evidence type="ECO:0000313" key="2">
    <source>
        <dbReference type="Ensembl" id="ENSENLP00000039708.1"/>
    </source>
</evidence>
<dbReference type="InParanoid" id="A0A665W724"/>
<dbReference type="OMA" id="CGAKAEL"/>
<reference evidence="2" key="2">
    <citation type="submission" date="2025-08" db="UniProtKB">
        <authorList>
            <consortium name="Ensembl"/>
        </authorList>
    </citation>
    <scope>IDENTIFICATION</scope>
</reference>
<evidence type="ECO:0000256" key="1">
    <source>
        <dbReference type="SAM" id="MobiDB-lite"/>
    </source>
</evidence>
<dbReference type="GO" id="GO:0005737">
    <property type="term" value="C:cytoplasm"/>
    <property type="evidence" value="ECO:0007669"/>
    <property type="project" value="TreeGrafter"/>
</dbReference>
<gene>
    <name evidence="2" type="primary">oscp1a</name>
</gene>
<name>A0A665W724_ECHNA</name>
<accession>A0A665W724</accession>